<proteinExistence type="predicted"/>
<feature type="transmembrane region" description="Helical" evidence="1">
    <location>
        <begin position="200"/>
        <end position="219"/>
    </location>
</feature>
<feature type="transmembrane region" description="Helical" evidence="1">
    <location>
        <begin position="231"/>
        <end position="258"/>
    </location>
</feature>
<feature type="transmembrane region" description="Helical" evidence="1">
    <location>
        <begin position="419"/>
        <end position="439"/>
    </location>
</feature>
<feature type="transmembrane region" description="Helical" evidence="1">
    <location>
        <begin position="163"/>
        <end position="188"/>
    </location>
</feature>
<protein>
    <submittedName>
        <fullName evidence="2">DUF2142 domain-containing protein</fullName>
    </submittedName>
</protein>
<comment type="caution">
    <text evidence="2">The sequence shown here is derived from an EMBL/GenBank/DDBJ whole genome shotgun (WGS) entry which is preliminary data.</text>
</comment>
<keyword evidence="1" id="KW-1133">Transmembrane helix</keyword>
<name>A0A9W7TTA2_9PROT</name>
<feature type="transmembrane region" description="Helical" evidence="1">
    <location>
        <begin position="386"/>
        <end position="407"/>
    </location>
</feature>
<feature type="transmembrane region" description="Helical" evidence="1">
    <location>
        <begin position="357"/>
        <end position="374"/>
    </location>
</feature>
<evidence type="ECO:0000313" key="3">
    <source>
        <dbReference type="Proteomes" id="UP000480854"/>
    </source>
</evidence>
<organism evidence="2 3">
    <name type="scientific">Roseomonas genomospecies 6</name>
    <dbReference type="NCBI Taxonomy" id="214106"/>
    <lineage>
        <taxon>Bacteria</taxon>
        <taxon>Pseudomonadati</taxon>
        <taxon>Pseudomonadota</taxon>
        <taxon>Alphaproteobacteria</taxon>
        <taxon>Acetobacterales</taxon>
        <taxon>Roseomonadaceae</taxon>
        <taxon>Roseomonas</taxon>
    </lineage>
</organism>
<feature type="transmembrane region" description="Helical" evidence="1">
    <location>
        <begin position="451"/>
        <end position="471"/>
    </location>
</feature>
<dbReference type="InterPro" id="IPR018674">
    <property type="entry name" value="DUF2142_membrane"/>
</dbReference>
<keyword evidence="3" id="KW-1185">Reference proteome</keyword>
<gene>
    <name evidence="2" type="ORF">DS843_20495</name>
</gene>
<keyword evidence="1" id="KW-0812">Transmembrane</keyword>
<dbReference type="OrthoDB" id="7270698at2"/>
<feature type="transmembrane region" description="Helical" evidence="1">
    <location>
        <begin position="270"/>
        <end position="290"/>
    </location>
</feature>
<accession>A0A9W7TTA2</accession>
<dbReference type="EMBL" id="QOKW01000018">
    <property type="protein sequence ID" value="KAA0678299.1"/>
    <property type="molecule type" value="Genomic_DNA"/>
</dbReference>
<dbReference type="RefSeq" id="WP_149470701.1">
    <property type="nucleotide sequence ID" value="NZ_QOKW01000018.1"/>
</dbReference>
<evidence type="ECO:0000313" key="2">
    <source>
        <dbReference type="EMBL" id="KAA0678299.1"/>
    </source>
</evidence>
<dbReference type="Proteomes" id="UP000480854">
    <property type="component" value="Unassembled WGS sequence"/>
</dbReference>
<evidence type="ECO:0000256" key="1">
    <source>
        <dbReference type="SAM" id="Phobius"/>
    </source>
</evidence>
<dbReference type="AlphaFoldDB" id="A0A9W7TTA2"/>
<keyword evidence="1" id="KW-0472">Membrane</keyword>
<dbReference type="Pfam" id="PF09913">
    <property type="entry name" value="DUF2142"/>
    <property type="match status" value="1"/>
</dbReference>
<sequence>MRTISRHEPARTGPRLAAVLLYAAAALFYVVFGAQLLVKTPPYAGLDEPFHWQRVLQIAQGHFLAEELGPNSWGGPIDRASYLHMLHYIELIQKHAPVDAVQARALSDHLATLPPRDEVVPFPSSASFAPLAYLPQAAFTAAARAWGLGPLDQMHAGRIGNAVAYGLMVLAVLWALPGGRLVFAALALSPFALQSACSLSADPLNLTIPALLLALVWRFRDRGTPLGAWEVAGLLALSAALGFLKLTMAPFAAALLYLPGTVAGGTRGRIALTALCLGLALGIALSWNMAYPFVPGPYWGTAADPAAQIAAMRADPLETLRIFATTTRDWAIMWWRDGYGRYGGHPPPWSGYADDRLILAALWVLPALALCDGARRRDPVIGVGYLLPAPAYVLVVMAAFWVGFTPVGANMVLGLQGRYFLPAQVLVVLALAAAAGPWTPAGLRHGLRFGLFALFMALNGAVLLDVLAAWGRLWVPAGGVN</sequence>
<reference evidence="2 3" key="1">
    <citation type="submission" date="2018-07" db="EMBL/GenBank/DDBJ databases">
        <title>Genome sequence of Azospirillum sp. ATCC 49961.</title>
        <authorList>
            <person name="Sant'Anna F.H."/>
            <person name="Baldani J.I."/>
            <person name="Zilli J.E."/>
            <person name="Reis V.M."/>
            <person name="Hartmann A."/>
            <person name="Cruz L."/>
            <person name="de Souza E.M."/>
            <person name="de Oliveira Pedrosa F."/>
            <person name="Passaglia L.M.P."/>
        </authorList>
    </citation>
    <scope>NUCLEOTIDE SEQUENCE [LARGE SCALE GENOMIC DNA]</scope>
    <source>
        <strain evidence="2 3">ATCC 49961</strain>
    </source>
</reference>